<name>A0ACC1QT17_9HYPO</name>
<proteinExistence type="predicted"/>
<organism evidence="1 2">
    <name type="scientific">Lecanicillium saksenae</name>
    <dbReference type="NCBI Taxonomy" id="468837"/>
    <lineage>
        <taxon>Eukaryota</taxon>
        <taxon>Fungi</taxon>
        <taxon>Dikarya</taxon>
        <taxon>Ascomycota</taxon>
        <taxon>Pezizomycotina</taxon>
        <taxon>Sordariomycetes</taxon>
        <taxon>Hypocreomycetidae</taxon>
        <taxon>Hypocreales</taxon>
        <taxon>Cordycipitaceae</taxon>
        <taxon>Lecanicillium</taxon>
    </lineage>
</organism>
<dbReference type="Proteomes" id="UP001148737">
    <property type="component" value="Unassembled WGS sequence"/>
</dbReference>
<evidence type="ECO:0000313" key="2">
    <source>
        <dbReference type="Proteomes" id="UP001148737"/>
    </source>
</evidence>
<comment type="caution">
    <text evidence="1">The sequence shown here is derived from an EMBL/GenBank/DDBJ whole genome shotgun (WGS) entry which is preliminary data.</text>
</comment>
<gene>
    <name evidence="1" type="ORF">NLG97_g5256</name>
</gene>
<protein>
    <submittedName>
        <fullName evidence="1">Uncharacterized protein</fullName>
    </submittedName>
</protein>
<keyword evidence="2" id="KW-1185">Reference proteome</keyword>
<sequence length="646" mass="71796">MPLDQSTPRRRGDSERRQTRGKLACLRCQRRKIRCDGDLPTCKNCRNAGAACTDGLSARLKDLPRAEISSLKSRVAWLETIIRQRCPDVDLENGQPHQDIDPAMLEMSTLEPETSILTSVTDTPQIVTETQQTIQPSEATQDQILVGNNASTHEIGMLSLGASQDSRYIGPSSGYFLARVMLSKSRESIGDSEAATFNVDIPGDLIESCTGPLPLPPKRLAQRMSDAYFEFIHPQYPILHHQTTMDGIEHIYQSGNVSPATSFQVFMVLAIGATALSMRSKARLPADSYCLAALETFGKINIENSLQGLQCLLLLLIFALHSPSTRFNVWYLNYQCLAAVLDLGLQRNITVESGISLLEQEMRTRIFWVCILLDRTICTIMGRPIGLRDEACELRLPQEMEDAMLTAATPNSLSSMKSFGIPYSVHLFRAAQINSEIKYVANSIVQEAPRYAYPPQTDIHGWQQNVLEQLDNWRANIPARAEQPDEFMQLVCQLRYHGLCLLLLRPSPAILKPTTYALVRCHKSAIESIKLLNHMYRHNLLIHNWITLHGLVLSVLTLLYCIKAEPEVAKVTQPDELMATTGSALSILSASGEHWTAAKKVSGSAGGSRKIDSAVAAKPAKPRASTSRARAGWSYPRNARKSNIRY</sequence>
<evidence type="ECO:0000313" key="1">
    <source>
        <dbReference type="EMBL" id="KAJ3492636.1"/>
    </source>
</evidence>
<dbReference type="EMBL" id="JANAKD010000576">
    <property type="protein sequence ID" value="KAJ3492636.1"/>
    <property type="molecule type" value="Genomic_DNA"/>
</dbReference>
<reference evidence="1" key="1">
    <citation type="submission" date="2022-07" db="EMBL/GenBank/DDBJ databases">
        <title>Genome Sequence of Lecanicillium saksenae.</title>
        <authorList>
            <person name="Buettner E."/>
        </authorList>
    </citation>
    <scope>NUCLEOTIDE SEQUENCE</scope>
    <source>
        <strain evidence="1">VT-O1</strain>
    </source>
</reference>
<accession>A0ACC1QT17</accession>